<dbReference type="InterPro" id="IPR029058">
    <property type="entry name" value="AB_hydrolase_fold"/>
</dbReference>
<keyword evidence="7" id="KW-0624">Polysaccharide degradation</keyword>
<dbReference type="PANTHER" id="PTHR38050:SF2">
    <property type="entry name" value="FERULOYL ESTERASE C-RELATED"/>
    <property type="match status" value="1"/>
</dbReference>
<keyword evidence="6" id="KW-0119">Carbohydrate metabolism</keyword>
<sequence length="240" mass="27183">MVAGRQRSFMLIVPKDYHSWQPQQLVFAFHGRTNNNAKVRGYYDLERYAAQPTLFVYPSGLQGKSGHFTWSAPRDPAHALRDYAFFDALLADIGKRYCVALNHVYIVGHSLGAWFSNSLACARASRIRAVATLGGGISARACQDAVAAMIVHNPKDRLVPVADGRRARDMFLKHNGLLEMRDVPLATHDLNCRRYGHQAERNPVLWCPHTHDYTWRGKYYPHNWPRGTGRAMMAFFASLP</sequence>
<dbReference type="GO" id="GO:0005576">
    <property type="term" value="C:extracellular region"/>
    <property type="evidence" value="ECO:0007669"/>
    <property type="project" value="UniProtKB-SubCell"/>
</dbReference>
<dbReference type="GO" id="GO:0045493">
    <property type="term" value="P:xylan catabolic process"/>
    <property type="evidence" value="ECO:0007669"/>
    <property type="project" value="UniProtKB-KW"/>
</dbReference>
<dbReference type="PANTHER" id="PTHR38050">
    <property type="match status" value="1"/>
</dbReference>
<keyword evidence="9" id="KW-1185">Reference proteome</keyword>
<dbReference type="EMBL" id="AZHW01001138">
    <property type="protein sequence ID" value="ETW93974.1"/>
    <property type="molecule type" value="Genomic_DNA"/>
</dbReference>
<dbReference type="AlphaFoldDB" id="W4L7U2"/>
<evidence type="ECO:0000256" key="1">
    <source>
        <dbReference type="ARBA" id="ARBA00004613"/>
    </source>
</evidence>
<evidence type="ECO:0008006" key="10">
    <source>
        <dbReference type="Google" id="ProtNLM"/>
    </source>
</evidence>
<keyword evidence="2" id="KW-0964">Secreted</keyword>
<keyword evidence="4" id="KW-0732">Signal</keyword>
<dbReference type="HOGENOM" id="CLU_1154746_0_0_7"/>
<dbReference type="GO" id="GO:0030600">
    <property type="term" value="F:feruloyl esterase activity"/>
    <property type="evidence" value="ECO:0007669"/>
    <property type="project" value="InterPro"/>
</dbReference>
<organism evidence="8 9">
    <name type="scientific">Entotheonella factor</name>
    <dbReference type="NCBI Taxonomy" id="1429438"/>
    <lineage>
        <taxon>Bacteria</taxon>
        <taxon>Pseudomonadati</taxon>
        <taxon>Nitrospinota/Tectimicrobiota group</taxon>
        <taxon>Candidatus Tectimicrobiota</taxon>
        <taxon>Candidatus Entotheonellia</taxon>
        <taxon>Candidatus Entotheonellales</taxon>
        <taxon>Candidatus Entotheonellaceae</taxon>
        <taxon>Candidatus Entotheonella</taxon>
    </lineage>
</organism>
<dbReference type="Gene3D" id="3.40.50.1820">
    <property type="entry name" value="alpha/beta hydrolase"/>
    <property type="match status" value="1"/>
</dbReference>
<dbReference type="InterPro" id="IPR043595">
    <property type="entry name" value="FaeB/C/D"/>
</dbReference>
<comment type="caution">
    <text evidence="8">The sequence shown here is derived from an EMBL/GenBank/DDBJ whole genome shotgun (WGS) entry which is preliminary data.</text>
</comment>
<name>W4L7U2_ENTF1</name>
<comment type="subcellular location">
    <subcellularLocation>
        <location evidence="1">Secreted</location>
    </subcellularLocation>
</comment>
<proteinExistence type="predicted"/>
<evidence type="ECO:0000256" key="5">
    <source>
        <dbReference type="ARBA" id="ARBA00022801"/>
    </source>
</evidence>
<keyword evidence="5" id="KW-0378">Hydrolase</keyword>
<evidence type="ECO:0000313" key="8">
    <source>
        <dbReference type="EMBL" id="ETW93974.1"/>
    </source>
</evidence>
<dbReference type="Proteomes" id="UP000019141">
    <property type="component" value="Unassembled WGS sequence"/>
</dbReference>
<evidence type="ECO:0000256" key="3">
    <source>
        <dbReference type="ARBA" id="ARBA00022651"/>
    </source>
</evidence>
<evidence type="ECO:0000256" key="7">
    <source>
        <dbReference type="ARBA" id="ARBA00023326"/>
    </source>
</evidence>
<accession>W4L7U2</accession>
<evidence type="ECO:0000256" key="4">
    <source>
        <dbReference type="ARBA" id="ARBA00022729"/>
    </source>
</evidence>
<keyword evidence="3" id="KW-0858">Xylan degradation</keyword>
<evidence type="ECO:0000256" key="2">
    <source>
        <dbReference type="ARBA" id="ARBA00022525"/>
    </source>
</evidence>
<evidence type="ECO:0000256" key="6">
    <source>
        <dbReference type="ARBA" id="ARBA00023277"/>
    </source>
</evidence>
<gene>
    <name evidence="8" type="ORF">ETSY1_36915</name>
</gene>
<reference evidence="8 9" key="1">
    <citation type="journal article" date="2014" name="Nature">
        <title>An environmental bacterial taxon with a large and distinct metabolic repertoire.</title>
        <authorList>
            <person name="Wilson M.C."/>
            <person name="Mori T."/>
            <person name="Ruckert C."/>
            <person name="Uria A.R."/>
            <person name="Helf M.J."/>
            <person name="Takada K."/>
            <person name="Gernert C."/>
            <person name="Steffens U.A."/>
            <person name="Heycke N."/>
            <person name="Schmitt S."/>
            <person name="Rinke C."/>
            <person name="Helfrich E.J."/>
            <person name="Brachmann A.O."/>
            <person name="Gurgui C."/>
            <person name="Wakimoto T."/>
            <person name="Kracht M."/>
            <person name="Crusemann M."/>
            <person name="Hentschel U."/>
            <person name="Abe I."/>
            <person name="Matsunaga S."/>
            <person name="Kalinowski J."/>
            <person name="Takeyama H."/>
            <person name="Piel J."/>
        </authorList>
    </citation>
    <scope>NUCLEOTIDE SEQUENCE [LARGE SCALE GENOMIC DNA]</scope>
    <source>
        <strain evidence="9">TSY1</strain>
    </source>
</reference>
<protein>
    <recommendedName>
        <fullName evidence="10">Phospholipase/carboxylesterase/thioesterase domain-containing protein</fullName>
    </recommendedName>
</protein>
<evidence type="ECO:0000313" key="9">
    <source>
        <dbReference type="Proteomes" id="UP000019141"/>
    </source>
</evidence>
<dbReference type="SUPFAM" id="SSF53474">
    <property type="entry name" value="alpha/beta-Hydrolases"/>
    <property type="match status" value="1"/>
</dbReference>